<protein>
    <submittedName>
        <fullName evidence="2">Uncharacterized protein</fullName>
    </submittedName>
</protein>
<keyword evidence="3" id="KW-1185">Reference proteome</keyword>
<dbReference type="EMBL" id="CM029048">
    <property type="protein sequence ID" value="KAG2576255.1"/>
    <property type="molecule type" value="Genomic_DNA"/>
</dbReference>
<gene>
    <name evidence="2" type="ORF">PVAP13_6NG015361</name>
</gene>
<dbReference type="AlphaFoldDB" id="A0A8T0QT94"/>
<proteinExistence type="predicted"/>
<evidence type="ECO:0000313" key="2">
    <source>
        <dbReference type="EMBL" id="KAG2576253.1"/>
    </source>
</evidence>
<comment type="caution">
    <text evidence="2">The sequence shown here is derived from an EMBL/GenBank/DDBJ whole genome shotgun (WGS) entry which is preliminary data.</text>
</comment>
<accession>A0A8T0QT94</accession>
<evidence type="ECO:0000313" key="3">
    <source>
        <dbReference type="Proteomes" id="UP000823388"/>
    </source>
</evidence>
<feature type="region of interest" description="Disordered" evidence="1">
    <location>
        <begin position="41"/>
        <end position="103"/>
    </location>
</feature>
<sequence length="190" mass="21096">MVLLACPRFRLCWLPHAAKCHQTFLQKSPPILSELTRNPTRLHRKIPRKPNPTFSSSLSPSCRRAPPSPFSPAHARTPPGSPLDTLLSLEQPNPHSLGGTGERLPSRVQIGRTLSANAAAMVRCGGSARPIAILFVRASLRSCPRLRLRHHRCRRSPGGLPRRRWRGCAVTSRLSRSPVESPQEQEVHQS</sequence>
<evidence type="ECO:0000256" key="1">
    <source>
        <dbReference type="SAM" id="MobiDB-lite"/>
    </source>
</evidence>
<reference evidence="2" key="1">
    <citation type="submission" date="2020-05" db="EMBL/GenBank/DDBJ databases">
        <title>WGS assembly of Panicum virgatum.</title>
        <authorList>
            <person name="Lovell J.T."/>
            <person name="Jenkins J."/>
            <person name="Shu S."/>
            <person name="Juenger T.E."/>
            <person name="Schmutz J."/>
        </authorList>
    </citation>
    <scope>NUCLEOTIDE SEQUENCE</scope>
    <source>
        <strain evidence="2">AP13</strain>
    </source>
</reference>
<dbReference type="Proteomes" id="UP000823388">
    <property type="component" value="Chromosome 6N"/>
</dbReference>
<dbReference type="EMBL" id="CM029048">
    <property type="protein sequence ID" value="KAG2576253.1"/>
    <property type="molecule type" value="Genomic_DNA"/>
</dbReference>
<organism evidence="2 3">
    <name type="scientific">Panicum virgatum</name>
    <name type="common">Blackwell switchgrass</name>
    <dbReference type="NCBI Taxonomy" id="38727"/>
    <lineage>
        <taxon>Eukaryota</taxon>
        <taxon>Viridiplantae</taxon>
        <taxon>Streptophyta</taxon>
        <taxon>Embryophyta</taxon>
        <taxon>Tracheophyta</taxon>
        <taxon>Spermatophyta</taxon>
        <taxon>Magnoliopsida</taxon>
        <taxon>Liliopsida</taxon>
        <taxon>Poales</taxon>
        <taxon>Poaceae</taxon>
        <taxon>PACMAD clade</taxon>
        <taxon>Panicoideae</taxon>
        <taxon>Panicodae</taxon>
        <taxon>Paniceae</taxon>
        <taxon>Panicinae</taxon>
        <taxon>Panicum</taxon>
        <taxon>Panicum sect. Hiantes</taxon>
    </lineage>
</organism>
<dbReference type="EMBL" id="CM029048">
    <property type="protein sequence ID" value="KAG2576254.1"/>
    <property type="molecule type" value="Genomic_DNA"/>
</dbReference>
<name>A0A8T0QT94_PANVG</name>